<protein>
    <submittedName>
        <fullName evidence="2">Uncharacterized protein</fullName>
    </submittedName>
</protein>
<feature type="region of interest" description="Disordered" evidence="1">
    <location>
        <begin position="1"/>
        <end position="35"/>
    </location>
</feature>
<proteinExistence type="predicted"/>
<feature type="compositionally biased region" description="Polar residues" evidence="1">
    <location>
        <begin position="1"/>
        <end position="26"/>
    </location>
</feature>
<organism evidence="2">
    <name type="scientific">Thermohahella caldifontis</name>
    <dbReference type="NCBI Taxonomy" id="3142973"/>
    <lineage>
        <taxon>Bacteria</taxon>
        <taxon>Pseudomonadati</taxon>
        <taxon>Pseudomonadota</taxon>
        <taxon>Gammaproteobacteria</taxon>
        <taxon>Oceanospirillales</taxon>
        <taxon>Hahellaceae</taxon>
        <taxon>Thermohahella</taxon>
    </lineage>
</organism>
<accession>A0AB39UWG5</accession>
<reference evidence="2" key="1">
    <citation type="submission" date="2024-05" db="EMBL/GenBank/DDBJ databases">
        <title>Genome sequencing of novel strain.</title>
        <authorList>
            <person name="Ganbat D."/>
            <person name="Ganbat S."/>
            <person name="Lee S.-J."/>
        </authorList>
    </citation>
    <scope>NUCLEOTIDE SEQUENCE</scope>
    <source>
        <strain evidence="2">SMD15-11</strain>
    </source>
</reference>
<name>A0AB39UWG5_9GAMM</name>
<dbReference type="KEGG" id="tcd:AAIA72_16660"/>
<dbReference type="AlphaFoldDB" id="A0AB39UWG5"/>
<evidence type="ECO:0000256" key="1">
    <source>
        <dbReference type="SAM" id="MobiDB-lite"/>
    </source>
</evidence>
<gene>
    <name evidence="2" type="ORF">AAIA72_16660</name>
</gene>
<evidence type="ECO:0000313" key="2">
    <source>
        <dbReference type="EMBL" id="XDT72403.1"/>
    </source>
</evidence>
<dbReference type="EMBL" id="CP154858">
    <property type="protein sequence ID" value="XDT72403.1"/>
    <property type="molecule type" value="Genomic_DNA"/>
</dbReference>
<dbReference type="RefSeq" id="WP_369601413.1">
    <property type="nucleotide sequence ID" value="NZ_CP154858.1"/>
</dbReference>
<sequence>MQPQQTPFEVNRSTVPEETSGPSLSESPAAPGHDAATTLVTTIERICEDASEREDCRQALDAIRDLDDEDAREALQQLDQQVEQGWARNRQVLESLQADIAEVLKRRDLAPAEKDQRIREIEARIEAMTGKGLTAPEAQLLKLRLEAEWQAE</sequence>